<dbReference type="Proteomes" id="UP000325315">
    <property type="component" value="Unassembled WGS sequence"/>
</dbReference>
<sequence>MTWKFALNYVPTLQNLYCKSIVNNQVCPCCHQYIETTLHVSRDCLFARQVRQGMGFQWPATMADMDFMEWLRWIFKHTRVWERISSYERSHKVSRPVATSRWAPPPLAWVKINVDTGYSGPTNRAISRFIMRDESGNTMGSSY</sequence>
<name>A0A5B6VBX4_9ROSI</name>
<accession>A0A5B6VBX4</accession>
<dbReference type="OrthoDB" id="10577257at2759"/>
<dbReference type="EMBL" id="SMMG02000007">
    <property type="protein sequence ID" value="KAA3466501.1"/>
    <property type="molecule type" value="Genomic_DNA"/>
</dbReference>
<proteinExistence type="predicted"/>
<evidence type="ECO:0000313" key="1">
    <source>
        <dbReference type="EMBL" id="KAA3466501.1"/>
    </source>
</evidence>
<keyword evidence="1" id="KW-0695">RNA-directed DNA polymerase</keyword>
<keyword evidence="1" id="KW-0808">Transferase</keyword>
<reference evidence="2" key="1">
    <citation type="journal article" date="2019" name="Plant Biotechnol. J.">
        <title>Genome sequencing of the Australian wild diploid species Gossypium australe highlights disease resistance and delayed gland morphogenesis.</title>
        <authorList>
            <person name="Cai Y."/>
            <person name="Cai X."/>
            <person name="Wang Q."/>
            <person name="Wang P."/>
            <person name="Zhang Y."/>
            <person name="Cai C."/>
            <person name="Xu Y."/>
            <person name="Wang K."/>
            <person name="Zhou Z."/>
            <person name="Wang C."/>
            <person name="Geng S."/>
            <person name="Li B."/>
            <person name="Dong Q."/>
            <person name="Hou Y."/>
            <person name="Wang H."/>
            <person name="Ai P."/>
            <person name="Liu Z."/>
            <person name="Yi F."/>
            <person name="Sun M."/>
            <person name="An G."/>
            <person name="Cheng J."/>
            <person name="Zhang Y."/>
            <person name="Shi Q."/>
            <person name="Xie Y."/>
            <person name="Shi X."/>
            <person name="Chang Y."/>
            <person name="Huang F."/>
            <person name="Chen Y."/>
            <person name="Hong S."/>
            <person name="Mi L."/>
            <person name="Sun Q."/>
            <person name="Zhang L."/>
            <person name="Zhou B."/>
            <person name="Peng R."/>
            <person name="Zhang X."/>
            <person name="Liu F."/>
        </authorList>
    </citation>
    <scope>NUCLEOTIDE SEQUENCE [LARGE SCALE GENOMIC DNA]</scope>
    <source>
        <strain evidence="2">cv. PA1801</strain>
    </source>
</reference>
<evidence type="ECO:0000313" key="2">
    <source>
        <dbReference type="Proteomes" id="UP000325315"/>
    </source>
</evidence>
<protein>
    <submittedName>
        <fullName evidence="1">Reverse transcriptase</fullName>
    </submittedName>
</protein>
<dbReference type="GO" id="GO:0003964">
    <property type="term" value="F:RNA-directed DNA polymerase activity"/>
    <property type="evidence" value="ECO:0007669"/>
    <property type="project" value="UniProtKB-KW"/>
</dbReference>
<keyword evidence="1" id="KW-0548">Nucleotidyltransferase</keyword>
<keyword evidence="2" id="KW-1185">Reference proteome</keyword>
<organism evidence="1 2">
    <name type="scientific">Gossypium australe</name>
    <dbReference type="NCBI Taxonomy" id="47621"/>
    <lineage>
        <taxon>Eukaryota</taxon>
        <taxon>Viridiplantae</taxon>
        <taxon>Streptophyta</taxon>
        <taxon>Embryophyta</taxon>
        <taxon>Tracheophyta</taxon>
        <taxon>Spermatophyta</taxon>
        <taxon>Magnoliopsida</taxon>
        <taxon>eudicotyledons</taxon>
        <taxon>Gunneridae</taxon>
        <taxon>Pentapetalae</taxon>
        <taxon>rosids</taxon>
        <taxon>malvids</taxon>
        <taxon>Malvales</taxon>
        <taxon>Malvaceae</taxon>
        <taxon>Malvoideae</taxon>
        <taxon>Gossypium</taxon>
    </lineage>
</organism>
<gene>
    <name evidence="1" type="ORF">EPI10_001590</name>
</gene>
<dbReference type="AlphaFoldDB" id="A0A5B6VBX4"/>
<comment type="caution">
    <text evidence="1">The sequence shown here is derived from an EMBL/GenBank/DDBJ whole genome shotgun (WGS) entry which is preliminary data.</text>
</comment>